<keyword evidence="1" id="KW-0328">Glycosyltransferase</keyword>
<dbReference type="InterPro" id="IPR029044">
    <property type="entry name" value="Nucleotide-diphossugar_trans"/>
</dbReference>
<dbReference type="EMBL" id="LAZR01009167">
    <property type="protein sequence ID" value="KKM74276.1"/>
    <property type="molecule type" value="Genomic_DNA"/>
</dbReference>
<proteinExistence type="predicted"/>
<feature type="non-terminal residue" evidence="4">
    <location>
        <position position="180"/>
    </location>
</feature>
<protein>
    <recommendedName>
        <fullName evidence="3">Glycosyltransferase 2-like domain-containing protein</fullName>
    </recommendedName>
</protein>
<dbReference type="Pfam" id="PF00535">
    <property type="entry name" value="Glycos_transf_2"/>
    <property type="match status" value="1"/>
</dbReference>
<evidence type="ECO:0000256" key="2">
    <source>
        <dbReference type="ARBA" id="ARBA00022679"/>
    </source>
</evidence>
<evidence type="ECO:0000313" key="4">
    <source>
        <dbReference type="EMBL" id="KKM74276.1"/>
    </source>
</evidence>
<feature type="domain" description="Glycosyltransferase 2-like" evidence="3">
    <location>
        <begin position="6"/>
        <end position="132"/>
    </location>
</feature>
<dbReference type="AlphaFoldDB" id="A0A0F9KHU4"/>
<keyword evidence="2" id="KW-0808">Transferase</keyword>
<reference evidence="4" key="1">
    <citation type="journal article" date="2015" name="Nature">
        <title>Complex archaea that bridge the gap between prokaryotes and eukaryotes.</title>
        <authorList>
            <person name="Spang A."/>
            <person name="Saw J.H."/>
            <person name="Jorgensen S.L."/>
            <person name="Zaremba-Niedzwiedzka K."/>
            <person name="Martijn J."/>
            <person name="Lind A.E."/>
            <person name="van Eijk R."/>
            <person name="Schleper C."/>
            <person name="Guy L."/>
            <person name="Ettema T.J."/>
        </authorList>
    </citation>
    <scope>NUCLEOTIDE SEQUENCE</scope>
</reference>
<dbReference type="SUPFAM" id="SSF53448">
    <property type="entry name" value="Nucleotide-diphospho-sugar transferases"/>
    <property type="match status" value="1"/>
</dbReference>
<gene>
    <name evidence="4" type="ORF">LCGC14_1401990</name>
</gene>
<accession>A0A0F9KHU4</accession>
<dbReference type="PANTHER" id="PTHR43630">
    <property type="entry name" value="POLY-BETA-1,6-N-ACETYL-D-GLUCOSAMINE SYNTHASE"/>
    <property type="match status" value="1"/>
</dbReference>
<comment type="caution">
    <text evidence="4">The sequence shown here is derived from an EMBL/GenBank/DDBJ whole genome shotgun (WGS) entry which is preliminary data.</text>
</comment>
<evidence type="ECO:0000256" key="1">
    <source>
        <dbReference type="ARBA" id="ARBA00022676"/>
    </source>
</evidence>
<organism evidence="4">
    <name type="scientific">marine sediment metagenome</name>
    <dbReference type="NCBI Taxonomy" id="412755"/>
    <lineage>
        <taxon>unclassified sequences</taxon>
        <taxon>metagenomes</taxon>
        <taxon>ecological metagenomes</taxon>
    </lineage>
</organism>
<dbReference type="InterPro" id="IPR001173">
    <property type="entry name" value="Glyco_trans_2-like"/>
</dbReference>
<dbReference type="PANTHER" id="PTHR43630:SF1">
    <property type="entry name" value="POLY-BETA-1,6-N-ACETYL-D-GLUCOSAMINE SYNTHASE"/>
    <property type="match status" value="1"/>
</dbReference>
<sequence length="180" mass="20150">MITCCIGIMAYNEESNIGSLLEALRKQRLSQVFIDKIIVVASGCTDRTEEIVRRFCLKDLRIKLLTEEKRQGKAAAINLFLKTVKNCPHICVLESADTLPLKDTVEKLVAPFCNPKIGMTGAHPIPVNQPDKFMGFVVHLLWELHHRIALRVPKMGEMIAFQNVVREIPGDTAVDEVSIA</sequence>
<dbReference type="GO" id="GO:0016757">
    <property type="term" value="F:glycosyltransferase activity"/>
    <property type="evidence" value="ECO:0007669"/>
    <property type="project" value="UniProtKB-KW"/>
</dbReference>
<name>A0A0F9KHU4_9ZZZZ</name>
<evidence type="ECO:0000259" key="3">
    <source>
        <dbReference type="Pfam" id="PF00535"/>
    </source>
</evidence>
<dbReference type="Gene3D" id="3.90.550.10">
    <property type="entry name" value="Spore Coat Polysaccharide Biosynthesis Protein SpsA, Chain A"/>
    <property type="match status" value="1"/>
</dbReference>